<name>A0A653E696_9PSED</name>
<dbReference type="EMBL" id="LR215729">
    <property type="protein sequence ID" value="VEV98235.1"/>
    <property type="molecule type" value="Genomic_DNA"/>
</dbReference>
<accession>A0A653E696</accession>
<dbReference type="RefSeq" id="WP_150548797.1">
    <property type="nucleotide sequence ID" value="NZ_LR215729.2"/>
</dbReference>
<proteinExistence type="predicted"/>
<gene>
    <name evidence="1" type="ORF">PMYSY11_3191</name>
</gene>
<evidence type="ECO:0000313" key="1">
    <source>
        <dbReference type="EMBL" id="VEV98235.1"/>
    </source>
</evidence>
<organism evidence="1">
    <name type="scientific">Pseudomonas marincola</name>
    <dbReference type="NCBI Taxonomy" id="437900"/>
    <lineage>
        <taxon>Bacteria</taxon>
        <taxon>Pseudomonadati</taxon>
        <taxon>Pseudomonadota</taxon>
        <taxon>Gammaproteobacteria</taxon>
        <taxon>Pseudomonadales</taxon>
        <taxon>Pseudomonadaceae</taxon>
        <taxon>Pseudomonas</taxon>
    </lineage>
</organism>
<reference evidence="1" key="1">
    <citation type="submission" date="2019-02" db="EMBL/GenBank/DDBJ databases">
        <authorList>
            <consortium name="Genoscope - CEA"/>
            <person name="William W."/>
        </authorList>
    </citation>
    <scope>NUCLEOTIDE SEQUENCE [LARGE SCALE GENOMIC DNA]</scope>
    <source>
        <strain evidence="1">YSy11</strain>
    </source>
</reference>
<evidence type="ECO:0008006" key="2">
    <source>
        <dbReference type="Google" id="ProtNLM"/>
    </source>
</evidence>
<dbReference type="AlphaFoldDB" id="A0A653E696"/>
<protein>
    <recommendedName>
        <fullName evidence="2">P22 coat-protein 5 family protein</fullName>
    </recommendedName>
</protein>
<sequence>MANTLTGLVPTLYNALDVVSRELVGFIPAVTSDMTYDRAAVGQTVMSPVVPAATASDITPAVTPPDDGDQVIGNVPMTITKARRVPIRWNGEEKRGLDNNGASYNVILSNQIQQGMRTLVNEIEADLAALHVKASRAYGTSGTAPFATANDLSDTAGALRILEENGAQGLDFQMVLGSDAMFNMRGKQSGLFHVNEAGREDMLRNGITDRLQGLALRQSAAIKRHTAGTGASSTTDTTGYAVGATVITLASAGTGTILAGDVVAFAGDANKYVVVAGDADVSGGGTITLAAPGLRQAIPAAATAITLSVTGNRNMFFARSAIALATRAPALPEQGDSAVDRMIVTDPLTGLSFEVSMYAQYRQMQYEIALAWGCASVKSEHIGLLLG</sequence>